<dbReference type="InterPro" id="IPR008622">
    <property type="entry name" value="FliT"/>
</dbReference>
<keyword evidence="2" id="KW-0963">Cytoplasm</keyword>
<comment type="subcellular location">
    <subcellularLocation>
        <location evidence="1">Cytoplasm</location>
        <location evidence="1">Cytosol</location>
    </subcellularLocation>
</comment>
<reference evidence="8" key="1">
    <citation type="submission" date="2018-06" db="EMBL/GenBank/DDBJ databases">
        <title>Paenibacillus xerothermodurans sp. nov. an extremely dry heat resistant spore forming bacterium isolated from the soil of Cape Canaveral, Florida.</title>
        <authorList>
            <person name="Seuylemezian A."/>
            <person name="Kaur N."/>
            <person name="Patil P."/>
            <person name="Patil P."/>
            <person name="Mayilraj S."/>
            <person name="Vaishampayan P."/>
        </authorList>
    </citation>
    <scope>NUCLEOTIDE SEQUENCE [LARGE SCALE GENOMIC DNA]</scope>
    <source>
        <strain evidence="8">ATCC 27380</strain>
    </source>
</reference>
<evidence type="ECO:0000256" key="3">
    <source>
        <dbReference type="ARBA" id="ARBA00022795"/>
    </source>
</evidence>
<evidence type="ECO:0000256" key="6">
    <source>
        <dbReference type="ARBA" id="ARBA00093785"/>
    </source>
</evidence>
<dbReference type="Proteomes" id="UP000214746">
    <property type="component" value="Unassembled WGS sequence"/>
</dbReference>
<evidence type="ECO:0000313" key="9">
    <source>
        <dbReference type="Proteomes" id="UP000214746"/>
    </source>
</evidence>
<evidence type="ECO:0000256" key="7">
    <source>
        <dbReference type="ARBA" id="ARBA00093797"/>
    </source>
</evidence>
<keyword evidence="9" id="KW-1185">Reference proteome</keyword>
<dbReference type="RefSeq" id="WP_089201642.1">
    <property type="nucleotide sequence ID" value="NZ_NHRJ02000019.1"/>
</dbReference>
<accession>A0A2W1N7W7</accession>
<evidence type="ECO:0000313" key="8">
    <source>
        <dbReference type="EMBL" id="PZE19281.1"/>
    </source>
</evidence>
<comment type="caution">
    <text evidence="8">The sequence shown here is derived from an EMBL/GenBank/DDBJ whole genome shotgun (WGS) entry which is preliminary data.</text>
</comment>
<evidence type="ECO:0000256" key="1">
    <source>
        <dbReference type="ARBA" id="ARBA00004514"/>
    </source>
</evidence>
<evidence type="ECO:0000256" key="4">
    <source>
        <dbReference type="ARBA" id="ARBA00023186"/>
    </source>
</evidence>
<gene>
    <name evidence="8" type="ORF">CBW46_019550</name>
</gene>
<evidence type="ECO:0000256" key="5">
    <source>
        <dbReference type="ARBA" id="ARBA00093765"/>
    </source>
</evidence>
<keyword evidence="8" id="KW-0969">Cilium</keyword>
<keyword evidence="4" id="KW-0143">Chaperone</keyword>
<comment type="similarity">
    <text evidence="6">Belongs to the bacillales FliT family.</text>
</comment>
<dbReference type="EMBL" id="NHRJ02000019">
    <property type="protein sequence ID" value="PZE19281.1"/>
    <property type="molecule type" value="Genomic_DNA"/>
</dbReference>
<organism evidence="8 9">
    <name type="scientific">Paenibacillus xerothermodurans</name>
    <dbReference type="NCBI Taxonomy" id="1977292"/>
    <lineage>
        <taxon>Bacteria</taxon>
        <taxon>Bacillati</taxon>
        <taxon>Bacillota</taxon>
        <taxon>Bacilli</taxon>
        <taxon>Bacillales</taxon>
        <taxon>Paenibacillaceae</taxon>
        <taxon>Paenibacillus</taxon>
    </lineage>
</organism>
<keyword evidence="8" id="KW-0966">Cell projection</keyword>
<comment type="function">
    <text evidence="5">May act as an export chaperone for the filament capping protein FliD.</text>
</comment>
<sequence>MHSLDDLVAQLESMTAALTVHLSTASADDLAGFVQQRDELIHSINAANSSPGERALLKPRVDKILRWDELIIARMAQLKEEAQAGMNKMNQGRVQRGAYEAAYTPDSVFFDRKK</sequence>
<dbReference type="Pfam" id="PF05400">
    <property type="entry name" value="FliT"/>
    <property type="match status" value="1"/>
</dbReference>
<keyword evidence="3" id="KW-1005">Bacterial flagellum biogenesis</keyword>
<proteinExistence type="inferred from homology"/>
<dbReference type="OrthoDB" id="2665869at2"/>
<evidence type="ECO:0000256" key="2">
    <source>
        <dbReference type="ARBA" id="ARBA00022490"/>
    </source>
</evidence>
<name>A0A2W1N7W7_PAEXE</name>
<dbReference type="AlphaFoldDB" id="A0A2W1N7W7"/>
<keyword evidence="8" id="KW-0282">Flagellum</keyword>
<protein>
    <recommendedName>
        <fullName evidence="7">Flagellar protein FliT</fullName>
    </recommendedName>
</protein>